<dbReference type="Gene3D" id="2.160.20.120">
    <property type="match status" value="1"/>
</dbReference>
<dbReference type="EMBL" id="JBCGDO010000005">
    <property type="protein sequence ID" value="MEM0542116.1"/>
    <property type="molecule type" value="Genomic_DNA"/>
</dbReference>
<feature type="domain" description="Putative auto-transporter adhesin head GIN" evidence="1">
    <location>
        <begin position="50"/>
        <end position="229"/>
    </location>
</feature>
<protein>
    <submittedName>
        <fullName evidence="2">Head GIN domain-containing protein</fullName>
    </submittedName>
</protein>
<comment type="caution">
    <text evidence="2">The sequence shown here is derived from an EMBL/GenBank/DDBJ whole genome shotgun (WGS) entry which is preliminary data.</text>
</comment>
<dbReference type="RefSeq" id="WP_342695340.1">
    <property type="nucleotide sequence ID" value="NZ_JBCGDO010000005.1"/>
</dbReference>
<evidence type="ECO:0000313" key="3">
    <source>
        <dbReference type="Proteomes" id="UP001460072"/>
    </source>
</evidence>
<dbReference type="Proteomes" id="UP001460072">
    <property type="component" value="Unassembled WGS sequence"/>
</dbReference>
<keyword evidence="3" id="KW-1185">Reference proteome</keyword>
<proteinExistence type="predicted"/>
<evidence type="ECO:0000313" key="2">
    <source>
        <dbReference type="EMBL" id="MEM0542116.1"/>
    </source>
</evidence>
<gene>
    <name evidence="2" type="ORF">WFZ85_05785</name>
</gene>
<dbReference type="Pfam" id="PF10988">
    <property type="entry name" value="DUF2807"/>
    <property type="match status" value="1"/>
</dbReference>
<sequence length="246" mass="26268">MIKFILFSSKIFLTIIVTILLTSCNSKIDFNNGIDGNGSVTKEVRRVENNFEKVDISRGLNVTIEQSDSFFIEVEADENLQNHITTKVQNGILYITSDDNIDEATAKNILVRLPNLKSIEASSGSTVSSKGMIQGNDIRIETTSGSSNKLNLEYDNITCESTSGSTLNITGKALKFSTVSSSGSSIEAKNLLANDVISQASSGSTTEVHPLISLNAEASSGGLITFNSSPKTIIKNESSGGSVTKE</sequence>
<dbReference type="PROSITE" id="PS51257">
    <property type="entry name" value="PROKAR_LIPOPROTEIN"/>
    <property type="match status" value="1"/>
</dbReference>
<dbReference type="InterPro" id="IPR021255">
    <property type="entry name" value="DUF2807"/>
</dbReference>
<reference evidence="2 3" key="1">
    <citation type="submission" date="2024-03" db="EMBL/GenBank/DDBJ databases">
        <title>Two novel species of the genus Flavobacterium exhibiting potentially degradation of complex polysaccharides.</title>
        <authorList>
            <person name="Lian X."/>
        </authorList>
    </citation>
    <scope>NUCLEOTIDE SEQUENCE [LARGE SCALE GENOMIC DNA]</scope>
    <source>
        <strain evidence="3">j3</strain>
    </source>
</reference>
<name>A0ABU9N319_9FLAO</name>
<organism evidence="2 3">
    <name type="scientific">Flavobacterium aureirubrum</name>
    <dbReference type="NCBI Taxonomy" id="3133147"/>
    <lineage>
        <taxon>Bacteria</taxon>
        <taxon>Pseudomonadati</taxon>
        <taxon>Bacteroidota</taxon>
        <taxon>Flavobacteriia</taxon>
        <taxon>Flavobacteriales</taxon>
        <taxon>Flavobacteriaceae</taxon>
        <taxon>Flavobacterium</taxon>
    </lineage>
</organism>
<evidence type="ECO:0000259" key="1">
    <source>
        <dbReference type="Pfam" id="PF10988"/>
    </source>
</evidence>
<accession>A0ABU9N319</accession>